<dbReference type="RefSeq" id="WP_109320094.1">
    <property type="nucleotide sequence ID" value="NZ_QFWT01000006.1"/>
</dbReference>
<name>A0A2U3B8B1_9VIBR</name>
<evidence type="ECO:0000256" key="1">
    <source>
        <dbReference type="SAM" id="MobiDB-lite"/>
    </source>
</evidence>
<dbReference type="OrthoDB" id="5906607at2"/>
<organism evidence="2 3">
    <name type="scientific">Vibrio albus</name>
    <dbReference type="NCBI Taxonomy" id="2200953"/>
    <lineage>
        <taxon>Bacteria</taxon>
        <taxon>Pseudomonadati</taxon>
        <taxon>Pseudomonadota</taxon>
        <taxon>Gammaproteobacteria</taxon>
        <taxon>Vibrionales</taxon>
        <taxon>Vibrionaceae</taxon>
        <taxon>Vibrio</taxon>
    </lineage>
</organism>
<feature type="region of interest" description="Disordered" evidence="1">
    <location>
        <begin position="80"/>
        <end position="100"/>
    </location>
</feature>
<keyword evidence="3" id="KW-1185">Reference proteome</keyword>
<dbReference type="AlphaFoldDB" id="A0A2U3B8B1"/>
<protein>
    <submittedName>
        <fullName evidence="2">Uncharacterized protein</fullName>
    </submittedName>
</protein>
<dbReference type="EMBL" id="QFWT01000006">
    <property type="protein sequence ID" value="PWI32975.1"/>
    <property type="molecule type" value="Genomic_DNA"/>
</dbReference>
<proteinExistence type="predicted"/>
<accession>A0A2U3B8B1</accession>
<comment type="caution">
    <text evidence="2">The sequence shown here is derived from an EMBL/GenBank/DDBJ whole genome shotgun (WGS) entry which is preliminary data.</text>
</comment>
<sequence>MKKLTFALPILVIIGAIFTFTMEGNVNANSTEDINSATSTIAQAGASTLAKKEQHAPKVNRQVFVLSADKKESAPLIEHQPNHSVKPNTQQKTENTTAPVSVKTQIVSEQEDEYSTNSKPIINVSVQQSLQNIIYGWELTEGNPANQSLDFSGLFSDDENDLLSYSAYITTDTIKVNTLLDSIQLSGSVPDPEEGGSAVILQIGAKDHFHDDEETPWTIAQFNLPFIERAEDENSHPLVGQTLYYINTSNQLGNKQYSYQVAYCQALLFINGSMFFAASKNKINCPDKSQLKNIGTYSINEDTLIATNTQEQNSQTWTIKHKKIYDEQHTDILATVTQSSSSDTYLLQSRKNDAEQRLFPTRKQQLLPYYYPIATNQYAQYNIGLHLDHYTYIQSPNGEYYDADINFYLPGTNISCGMIEPYFESFTIAGIDIYGDLITTAGKPGNSACFEYQTLSHPQSVFIDFNFEEMTELIDGEIYSIVGKIKPQYRNKWEDIKFNAYWNEDNNIFSLD</sequence>
<dbReference type="Proteomes" id="UP000245362">
    <property type="component" value="Unassembled WGS sequence"/>
</dbReference>
<reference evidence="2 3" key="1">
    <citation type="submission" date="2018-05" db="EMBL/GenBank/DDBJ databases">
        <title>Vibrio limimaris sp. nov., isolated from marine sediment.</title>
        <authorList>
            <person name="Li C.-M."/>
        </authorList>
    </citation>
    <scope>NUCLEOTIDE SEQUENCE [LARGE SCALE GENOMIC DNA]</scope>
    <source>
        <strain evidence="2 3">E4404</strain>
    </source>
</reference>
<gene>
    <name evidence="2" type="ORF">DI392_11710</name>
</gene>
<feature type="compositionally biased region" description="Polar residues" evidence="1">
    <location>
        <begin position="82"/>
        <end position="100"/>
    </location>
</feature>
<evidence type="ECO:0000313" key="2">
    <source>
        <dbReference type="EMBL" id="PWI32975.1"/>
    </source>
</evidence>
<evidence type="ECO:0000313" key="3">
    <source>
        <dbReference type="Proteomes" id="UP000245362"/>
    </source>
</evidence>